<comment type="caution">
    <text evidence="1">The sequence shown here is derived from an EMBL/GenBank/DDBJ whole genome shotgun (WGS) entry which is preliminary data.</text>
</comment>
<gene>
    <name evidence="1" type="ORF">AVEN_273118_1</name>
</gene>
<protein>
    <submittedName>
        <fullName evidence="1">Uncharacterized protein</fullName>
    </submittedName>
</protein>
<name>A0A4Y2BKU9_ARAVE</name>
<reference evidence="1 2" key="1">
    <citation type="journal article" date="2019" name="Sci. Rep.">
        <title>Orb-weaving spider Araneus ventricosus genome elucidates the spidroin gene catalogue.</title>
        <authorList>
            <person name="Kono N."/>
            <person name="Nakamura H."/>
            <person name="Ohtoshi R."/>
            <person name="Moran D.A.P."/>
            <person name="Shinohara A."/>
            <person name="Yoshida Y."/>
            <person name="Fujiwara M."/>
            <person name="Mori M."/>
            <person name="Tomita M."/>
            <person name="Arakawa K."/>
        </authorList>
    </citation>
    <scope>NUCLEOTIDE SEQUENCE [LARGE SCALE GENOMIC DNA]</scope>
</reference>
<evidence type="ECO:0000313" key="2">
    <source>
        <dbReference type="Proteomes" id="UP000499080"/>
    </source>
</evidence>
<organism evidence="1 2">
    <name type="scientific">Araneus ventricosus</name>
    <name type="common">Orbweaver spider</name>
    <name type="synonym">Epeira ventricosa</name>
    <dbReference type="NCBI Taxonomy" id="182803"/>
    <lineage>
        <taxon>Eukaryota</taxon>
        <taxon>Metazoa</taxon>
        <taxon>Ecdysozoa</taxon>
        <taxon>Arthropoda</taxon>
        <taxon>Chelicerata</taxon>
        <taxon>Arachnida</taxon>
        <taxon>Araneae</taxon>
        <taxon>Araneomorphae</taxon>
        <taxon>Entelegynae</taxon>
        <taxon>Araneoidea</taxon>
        <taxon>Araneidae</taxon>
        <taxon>Araneus</taxon>
    </lineage>
</organism>
<feature type="non-terminal residue" evidence="1">
    <location>
        <position position="48"/>
    </location>
</feature>
<dbReference type="Proteomes" id="UP000499080">
    <property type="component" value="Unassembled WGS sequence"/>
</dbReference>
<proteinExistence type="predicted"/>
<keyword evidence="2" id="KW-1185">Reference proteome</keyword>
<evidence type="ECO:0000313" key="1">
    <source>
        <dbReference type="EMBL" id="GBL91794.1"/>
    </source>
</evidence>
<sequence length="48" mass="5343">MITHHSTPEGGTTVIGHVGQYNHTIAELCRGCENPLLFWWLLIPIGTQ</sequence>
<dbReference type="EMBL" id="BGPR01159857">
    <property type="protein sequence ID" value="GBL91794.1"/>
    <property type="molecule type" value="Genomic_DNA"/>
</dbReference>
<accession>A0A4Y2BKU9</accession>
<dbReference type="AlphaFoldDB" id="A0A4Y2BKU9"/>